<name>A0ACC1CZS6_9NEOP</name>
<comment type="caution">
    <text evidence="1">The sequence shown here is derived from an EMBL/GenBank/DDBJ whole genome shotgun (WGS) entry which is preliminary data.</text>
</comment>
<reference evidence="1 2" key="1">
    <citation type="journal article" date="2021" name="Front. Genet.">
        <title>Chromosome-Level Genome Assembly Reveals Significant Gene Expansion in the Toll and IMD Signaling Pathways of Dendrolimus kikuchii.</title>
        <authorList>
            <person name="Zhou J."/>
            <person name="Wu P."/>
            <person name="Xiong Z."/>
            <person name="Liu N."/>
            <person name="Zhao N."/>
            <person name="Ji M."/>
            <person name="Qiu Y."/>
            <person name="Yang B."/>
        </authorList>
    </citation>
    <scope>NUCLEOTIDE SEQUENCE [LARGE SCALE GENOMIC DNA]</scope>
    <source>
        <strain evidence="1">Ann1</strain>
    </source>
</reference>
<proteinExistence type="predicted"/>
<accession>A0ACC1CZS6</accession>
<keyword evidence="2" id="KW-1185">Reference proteome</keyword>
<dbReference type="Proteomes" id="UP000824533">
    <property type="component" value="Linkage Group LG12"/>
</dbReference>
<sequence length="406" mass="47852">MIPKLKIINLMLLITLTAFSAKNENSVSSAKQNNKYAGEKFPTKYLYPDYRGFSVHDIDYYLRATKRTINYFSKFPNDTDVNTATGVFYVKVILAVTLRDYADILNIYQIRVLKNIVGLSDYILSHYIYMQKEFGWDDIEHRVSRIYQQDRPFMVSIEQFNRNRLKKWLLTHSTINDFLEQMDDVSLPKETYVWCVSHMDAYYSTYTSGKCLSRISLNAEPIDYKKLSQCKQDEECMKQVETTPSVAYALSHRLFYLSLSKYVYRCNVFTQKKTNDLIDMMCAQMYRESVYIARRGYFARDMFLEHIALCGTMGYEEFFRRPWFLKAASWVDDIGCVREFYNFDINRSRIITEEAVTPRKREIAAHQNHYYLTRKCHKHTMAVGVAALAQGVRHSVNLMKTHLFSL</sequence>
<evidence type="ECO:0000313" key="1">
    <source>
        <dbReference type="EMBL" id="KAJ0177188.1"/>
    </source>
</evidence>
<protein>
    <submittedName>
        <fullName evidence="1">Uncharacterized protein</fullName>
    </submittedName>
</protein>
<dbReference type="EMBL" id="CM034398">
    <property type="protein sequence ID" value="KAJ0177188.1"/>
    <property type="molecule type" value="Genomic_DNA"/>
</dbReference>
<organism evidence="1 2">
    <name type="scientific">Dendrolimus kikuchii</name>
    <dbReference type="NCBI Taxonomy" id="765133"/>
    <lineage>
        <taxon>Eukaryota</taxon>
        <taxon>Metazoa</taxon>
        <taxon>Ecdysozoa</taxon>
        <taxon>Arthropoda</taxon>
        <taxon>Hexapoda</taxon>
        <taxon>Insecta</taxon>
        <taxon>Pterygota</taxon>
        <taxon>Neoptera</taxon>
        <taxon>Endopterygota</taxon>
        <taxon>Lepidoptera</taxon>
        <taxon>Glossata</taxon>
        <taxon>Ditrysia</taxon>
        <taxon>Bombycoidea</taxon>
        <taxon>Lasiocampidae</taxon>
        <taxon>Dendrolimus</taxon>
    </lineage>
</organism>
<gene>
    <name evidence="1" type="ORF">K1T71_007197</name>
</gene>
<evidence type="ECO:0000313" key="2">
    <source>
        <dbReference type="Proteomes" id="UP000824533"/>
    </source>
</evidence>